<accession>A0ABN1APK0</accession>
<keyword evidence="1" id="KW-0129">CBS domain</keyword>
<dbReference type="InterPro" id="IPR046342">
    <property type="entry name" value="CBS_dom_sf"/>
</dbReference>
<protein>
    <recommendedName>
        <fullName evidence="2">CBS domain-containing protein</fullName>
    </recommendedName>
</protein>
<proteinExistence type="predicted"/>
<dbReference type="Proteomes" id="UP001500880">
    <property type="component" value="Unassembled WGS sequence"/>
</dbReference>
<name>A0ABN1APK0_9BACI</name>
<reference evidence="3 4" key="1">
    <citation type="journal article" date="2019" name="Int. J. Syst. Evol. Microbiol.">
        <title>The Global Catalogue of Microorganisms (GCM) 10K type strain sequencing project: providing services to taxonomists for standard genome sequencing and annotation.</title>
        <authorList>
            <consortium name="The Broad Institute Genomics Platform"/>
            <consortium name="The Broad Institute Genome Sequencing Center for Infectious Disease"/>
            <person name="Wu L."/>
            <person name="Ma J."/>
        </authorList>
    </citation>
    <scope>NUCLEOTIDE SEQUENCE [LARGE SCALE GENOMIC DNA]</scope>
    <source>
        <strain evidence="3 4">JCM 12389</strain>
    </source>
</reference>
<dbReference type="SUPFAM" id="SSF54631">
    <property type="entry name" value="CBS-domain pair"/>
    <property type="match status" value="1"/>
</dbReference>
<feature type="domain" description="CBS" evidence="2">
    <location>
        <begin position="7"/>
        <end position="64"/>
    </location>
</feature>
<keyword evidence="4" id="KW-1185">Reference proteome</keyword>
<dbReference type="RefSeq" id="WP_343836648.1">
    <property type="nucleotide sequence ID" value="NZ_BAAADO010000001.1"/>
</dbReference>
<dbReference type="EMBL" id="BAAADO010000001">
    <property type="protein sequence ID" value="GAA0481300.1"/>
    <property type="molecule type" value="Genomic_DNA"/>
</dbReference>
<evidence type="ECO:0000313" key="4">
    <source>
        <dbReference type="Proteomes" id="UP001500880"/>
    </source>
</evidence>
<dbReference type="Pfam" id="PF00571">
    <property type="entry name" value="CBS"/>
    <property type="match status" value="2"/>
</dbReference>
<sequence>MFVRSIMIPKHHCVVANAQDDLQKVLDTLLSKDIQGVPVIEDETFRGMITKQMIYQRYFYSDDYTDKEAFLNSVTAADIVEHGDLHITEEDVFESTLTAFKGFPILAVTDENKHFLGIVTRFDVLEQFESAFGMKKQGVRIAFASIEAEGRIAKLSELIRNHHGNIISLATFDETDRLARRIVLKLENNENVDVDRFLTRLEKSGFRVLDVKTV</sequence>
<evidence type="ECO:0000259" key="2">
    <source>
        <dbReference type="PROSITE" id="PS51371"/>
    </source>
</evidence>
<dbReference type="PROSITE" id="PS51371">
    <property type="entry name" value="CBS"/>
    <property type="match status" value="1"/>
</dbReference>
<gene>
    <name evidence="3" type="ORF">GCM10008986_02450</name>
</gene>
<comment type="caution">
    <text evidence="3">The sequence shown here is derived from an EMBL/GenBank/DDBJ whole genome shotgun (WGS) entry which is preliminary data.</text>
</comment>
<organism evidence="3 4">
    <name type="scientific">Salinibacillus aidingensis</name>
    <dbReference type="NCBI Taxonomy" id="237684"/>
    <lineage>
        <taxon>Bacteria</taxon>
        <taxon>Bacillati</taxon>
        <taxon>Bacillota</taxon>
        <taxon>Bacilli</taxon>
        <taxon>Bacillales</taxon>
        <taxon>Bacillaceae</taxon>
        <taxon>Salinibacillus</taxon>
    </lineage>
</organism>
<dbReference type="InterPro" id="IPR000644">
    <property type="entry name" value="CBS_dom"/>
</dbReference>
<dbReference type="CDD" id="cd02205">
    <property type="entry name" value="CBS_pair_SF"/>
    <property type="match status" value="1"/>
</dbReference>
<evidence type="ECO:0000313" key="3">
    <source>
        <dbReference type="EMBL" id="GAA0481300.1"/>
    </source>
</evidence>
<dbReference type="Gene3D" id="3.10.580.10">
    <property type="entry name" value="CBS-domain"/>
    <property type="match status" value="1"/>
</dbReference>
<evidence type="ECO:0000256" key="1">
    <source>
        <dbReference type="PROSITE-ProRule" id="PRU00703"/>
    </source>
</evidence>